<evidence type="ECO:0000313" key="2">
    <source>
        <dbReference type="Proteomes" id="UP000790709"/>
    </source>
</evidence>
<evidence type="ECO:0000313" key="1">
    <source>
        <dbReference type="EMBL" id="KAH7923688.1"/>
    </source>
</evidence>
<organism evidence="1 2">
    <name type="scientific">Leucogyrophana mollusca</name>
    <dbReference type="NCBI Taxonomy" id="85980"/>
    <lineage>
        <taxon>Eukaryota</taxon>
        <taxon>Fungi</taxon>
        <taxon>Dikarya</taxon>
        <taxon>Basidiomycota</taxon>
        <taxon>Agaricomycotina</taxon>
        <taxon>Agaricomycetes</taxon>
        <taxon>Agaricomycetidae</taxon>
        <taxon>Boletales</taxon>
        <taxon>Boletales incertae sedis</taxon>
        <taxon>Leucogyrophana</taxon>
    </lineage>
</organism>
<gene>
    <name evidence="1" type="ORF">BV22DRAFT_566534</name>
</gene>
<name>A0ACB8BEL2_9AGAM</name>
<comment type="caution">
    <text evidence="1">The sequence shown here is derived from an EMBL/GenBank/DDBJ whole genome shotgun (WGS) entry which is preliminary data.</text>
</comment>
<accession>A0ACB8BEL2</accession>
<dbReference type="EMBL" id="MU266445">
    <property type="protein sequence ID" value="KAH7923688.1"/>
    <property type="molecule type" value="Genomic_DNA"/>
</dbReference>
<protein>
    <submittedName>
        <fullName evidence="1">Uncharacterized protein</fullName>
    </submittedName>
</protein>
<keyword evidence="2" id="KW-1185">Reference proteome</keyword>
<dbReference type="Proteomes" id="UP000790709">
    <property type="component" value="Unassembled WGS sequence"/>
</dbReference>
<reference evidence="1" key="1">
    <citation type="journal article" date="2021" name="New Phytol.">
        <title>Evolutionary innovations through gain and loss of genes in the ectomycorrhizal Boletales.</title>
        <authorList>
            <person name="Wu G."/>
            <person name="Miyauchi S."/>
            <person name="Morin E."/>
            <person name="Kuo A."/>
            <person name="Drula E."/>
            <person name="Varga T."/>
            <person name="Kohler A."/>
            <person name="Feng B."/>
            <person name="Cao Y."/>
            <person name="Lipzen A."/>
            <person name="Daum C."/>
            <person name="Hundley H."/>
            <person name="Pangilinan J."/>
            <person name="Johnson J."/>
            <person name="Barry K."/>
            <person name="LaButti K."/>
            <person name="Ng V."/>
            <person name="Ahrendt S."/>
            <person name="Min B."/>
            <person name="Choi I.G."/>
            <person name="Park H."/>
            <person name="Plett J.M."/>
            <person name="Magnuson J."/>
            <person name="Spatafora J.W."/>
            <person name="Nagy L.G."/>
            <person name="Henrissat B."/>
            <person name="Grigoriev I.V."/>
            <person name="Yang Z.L."/>
            <person name="Xu J."/>
            <person name="Martin F.M."/>
        </authorList>
    </citation>
    <scope>NUCLEOTIDE SEQUENCE</scope>
    <source>
        <strain evidence="1">KUC20120723A-06</strain>
    </source>
</reference>
<sequence>MSTSPSEGLKTSENSSEPVFGNTNDDASARLVGLGAQSSSNNRHARDNFSPKAIDAGRTNGEASPRPVVPDFTRDNDPPTSTGTDILTESVELLKKIHQTLKDSTIAQESGTDDMSRFWATYKRHAEEYDSEFFDKYKDDMDIVLIFAGLFSAVSTAFLTAMQSSLSADPTDTTNALLMQVVHALNNSTFAGQNLEPPAWNGPGPTMTWVQSLIYASLSASLLAALGAVLGKQWLGQYRQKGLGMNDERGRRRQKKLDGLKTWHFHIVLEALPVLLQISLLLFSVALSAYVWTRQPTIGAVVISTTSLGVLFYVSITATAVISPNCPFQTPLSIALPVLWCFAHHIGKTALTATAKTMRRTQLRQNILVAWLDARQEPHRVGISKMYHRVSNWLDDRWRKVSRGRVRVSTDPESLRLSGLVSSPPPGSPLKLDIPPHRSVQDAPSVKWLLETSTDPDVITVAARNVPEVEWPAELNLSAAVAQLRNIFEGCFVYNNDLKTWQLAPSGRERALACGIALVYLDCEKSSTERWEAGDPFHRLTSSQLHEMFAVLRSENEECKCVSQVFFIQRLIMGDWRSYAGTPRVSPSGLQGGWWFHLLPHLLSTPRCPDNIKSEAAKQIAKQLSFTNLPSPSILADCLLSAAILVGVPIDREVFVKFGDRVAPGIAPAAPTNCSRSRSGRVLPPSAVPL</sequence>
<proteinExistence type="predicted"/>